<comment type="caution">
    <text evidence="2">The sequence shown here is derived from an EMBL/GenBank/DDBJ whole genome shotgun (WGS) entry which is preliminary data.</text>
</comment>
<sequence length="295" mass="32920">MAPQQGPAGPRRRLGAELRRLRLKRDMTLDEVAALMTCSTSKISRLETGKGIPKMPDVNELIRIYGVASDAEREMLRRLVGEGRTTGWWEPYVEGVDPERFVMDAPARYPSLEAEATSVSSFDLAFLHGLLQTREYARAVLAALLPHHGRRPIEKLVELRMERQRALERSRPLDFHVVLDESVLVREAGGRAVMRGQLEVLLERAAAPNVDLRVLPFSAGLDRAHLGEFVLLGFDDPALSDVVYVEGPSGETYLDAPADVELYEHVFGDVAERALDPAASRERIAQHLHSLERTS</sequence>
<dbReference type="InterPro" id="IPR043917">
    <property type="entry name" value="DUF5753"/>
</dbReference>
<dbReference type="SUPFAM" id="SSF47413">
    <property type="entry name" value="lambda repressor-like DNA-binding domains"/>
    <property type="match status" value="1"/>
</dbReference>
<evidence type="ECO:0000313" key="3">
    <source>
        <dbReference type="Proteomes" id="UP001501598"/>
    </source>
</evidence>
<dbReference type="Pfam" id="PF19054">
    <property type="entry name" value="DUF5753"/>
    <property type="match status" value="1"/>
</dbReference>
<gene>
    <name evidence="2" type="ORF">GCM10023175_20480</name>
</gene>
<dbReference type="InterPro" id="IPR001387">
    <property type="entry name" value="Cro/C1-type_HTH"/>
</dbReference>
<dbReference type="InterPro" id="IPR010982">
    <property type="entry name" value="Lambda_DNA-bd_dom_sf"/>
</dbReference>
<dbReference type="EMBL" id="BAABGT010000027">
    <property type="protein sequence ID" value="GAA4543556.1"/>
    <property type="molecule type" value="Genomic_DNA"/>
</dbReference>
<proteinExistence type="predicted"/>
<feature type="domain" description="HTH cro/C1-type" evidence="1">
    <location>
        <begin position="18"/>
        <end position="71"/>
    </location>
</feature>
<dbReference type="Pfam" id="PF13560">
    <property type="entry name" value="HTH_31"/>
    <property type="match status" value="1"/>
</dbReference>
<name>A0ABP8RPQ6_9PSEU</name>
<dbReference type="Gene3D" id="1.10.260.40">
    <property type="entry name" value="lambda repressor-like DNA-binding domains"/>
    <property type="match status" value="1"/>
</dbReference>
<protein>
    <submittedName>
        <fullName evidence="2">Helix-turn-helix transcriptional regulator</fullName>
    </submittedName>
</protein>
<keyword evidence="3" id="KW-1185">Reference proteome</keyword>
<dbReference type="PROSITE" id="PS50943">
    <property type="entry name" value="HTH_CROC1"/>
    <property type="match status" value="1"/>
</dbReference>
<dbReference type="Proteomes" id="UP001501598">
    <property type="component" value="Unassembled WGS sequence"/>
</dbReference>
<evidence type="ECO:0000313" key="2">
    <source>
        <dbReference type="EMBL" id="GAA4543556.1"/>
    </source>
</evidence>
<dbReference type="RefSeq" id="WP_345415094.1">
    <property type="nucleotide sequence ID" value="NZ_BAABGT010000027.1"/>
</dbReference>
<dbReference type="CDD" id="cd00093">
    <property type="entry name" value="HTH_XRE"/>
    <property type="match status" value="1"/>
</dbReference>
<reference evidence="3" key="1">
    <citation type="journal article" date="2019" name="Int. J. Syst. Evol. Microbiol.">
        <title>The Global Catalogue of Microorganisms (GCM) 10K type strain sequencing project: providing services to taxonomists for standard genome sequencing and annotation.</title>
        <authorList>
            <consortium name="The Broad Institute Genomics Platform"/>
            <consortium name="The Broad Institute Genome Sequencing Center for Infectious Disease"/>
            <person name="Wu L."/>
            <person name="Ma J."/>
        </authorList>
    </citation>
    <scope>NUCLEOTIDE SEQUENCE [LARGE SCALE GENOMIC DNA]</scope>
    <source>
        <strain evidence="3">JCM 17906</strain>
    </source>
</reference>
<dbReference type="SMART" id="SM00530">
    <property type="entry name" value="HTH_XRE"/>
    <property type="match status" value="1"/>
</dbReference>
<organism evidence="2 3">
    <name type="scientific">Pseudonocardia xishanensis</name>
    <dbReference type="NCBI Taxonomy" id="630995"/>
    <lineage>
        <taxon>Bacteria</taxon>
        <taxon>Bacillati</taxon>
        <taxon>Actinomycetota</taxon>
        <taxon>Actinomycetes</taxon>
        <taxon>Pseudonocardiales</taxon>
        <taxon>Pseudonocardiaceae</taxon>
        <taxon>Pseudonocardia</taxon>
    </lineage>
</organism>
<evidence type="ECO:0000259" key="1">
    <source>
        <dbReference type="PROSITE" id="PS50943"/>
    </source>
</evidence>
<accession>A0ABP8RPQ6</accession>